<dbReference type="PROSITE" id="PS00893">
    <property type="entry name" value="NUDIX_BOX"/>
    <property type="match status" value="1"/>
</dbReference>
<name>A0A916Z8J0_9BACT</name>
<dbReference type="GO" id="GO:0006167">
    <property type="term" value="P:AMP biosynthetic process"/>
    <property type="evidence" value="ECO:0007669"/>
    <property type="project" value="TreeGrafter"/>
</dbReference>
<dbReference type="RefSeq" id="WP_188770833.1">
    <property type="nucleotide sequence ID" value="NZ_BMKK01000016.1"/>
</dbReference>
<organism evidence="3 4">
    <name type="scientific">Emticicia aquatilis</name>
    <dbReference type="NCBI Taxonomy" id="1537369"/>
    <lineage>
        <taxon>Bacteria</taxon>
        <taxon>Pseudomonadati</taxon>
        <taxon>Bacteroidota</taxon>
        <taxon>Cytophagia</taxon>
        <taxon>Cytophagales</taxon>
        <taxon>Leadbetterellaceae</taxon>
        <taxon>Emticicia</taxon>
    </lineage>
</organism>
<evidence type="ECO:0000259" key="2">
    <source>
        <dbReference type="PROSITE" id="PS51462"/>
    </source>
</evidence>
<dbReference type="PROSITE" id="PS51462">
    <property type="entry name" value="NUDIX"/>
    <property type="match status" value="1"/>
</dbReference>
<evidence type="ECO:0000256" key="1">
    <source>
        <dbReference type="ARBA" id="ARBA00022801"/>
    </source>
</evidence>
<keyword evidence="4" id="KW-1185">Reference proteome</keyword>
<gene>
    <name evidence="3" type="ORF">GCM10011514_50820</name>
</gene>
<reference evidence="3" key="1">
    <citation type="journal article" date="2014" name="Int. J. Syst. Evol. Microbiol.">
        <title>Complete genome sequence of Corynebacterium casei LMG S-19264T (=DSM 44701T), isolated from a smear-ripened cheese.</title>
        <authorList>
            <consortium name="US DOE Joint Genome Institute (JGI-PGF)"/>
            <person name="Walter F."/>
            <person name="Albersmeier A."/>
            <person name="Kalinowski J."/>
            <person name="Ruckert C."/>
        </authorList>
    </citation>
    <scope>NUCLEOTIDE SEQUENCE</scope>
    <source>
        <strain evidence="3">CGMCC 1.15958</strain>
    </source>
</reference>
<dbReference type="PANTHER" id="PTHR21340:SF0">
    <property type="entry name" value="BIS(5'-NUCLEOSYL)-TETRAPHOSPHATASE [ASYMMETRICAL]"/>
    <property type="match status" value="1"/>
</dbReference>
<dbReference type="InterPro" id="IPR015797">
    <property type="entry name" value="NUDIX_hydrolase-like_dom_sf"/>
</dbReference>
<sequence length="236" mass="27384">MVIFIDDKLVRIISAKKFKHLHGNDFDTMIDARLETLSPKKLQGHVIILNATEATVDKFFKLIQQSKDIVYQSVTLVVENKDAIETQIKNFYKVVRAAGGVVFNEEQKILMMYRLGKWDLPKGKRDDNEKAKQTAVREVEEECGIKVKLSGKLCTTWHTYTMGTRKILKRTKWYRMNCIDESKMQPQTEEGIEKLEWMTEKEVQTALLNSYSSIRYVIDQLKVSSPKSIVNESTER</sequence>
<evidence type="ECO:0000313" key="4">
    <source>
        <dbReference type="Proteomes" id="UP000609064"/>
    </source>
</evidence>
<evidence type="ECO:0000313" key="3">
    <source>
        <dbReference type="EMBL" id="GGD80553.1"/>
    </source>
</evidence>
<dbReference type="InterPro" id="IPR051325">
    <property type="entry name" value="Nudix_hydrolase_domain"/>
</dbReference>
<keyword evidence="1" id="KW-0378">Hydrolase</keyword>
<reference evidence="3" key="2">
    <citation type="submission" date="2020-09" db="EMBL/GenBank/DDBJ databases">
        <authorList>
            <person name="Sun Q."/>
            <person name="Zhou Y."/>
        </authorList>
    </citation>
    <scope>NUCLEOTIDE SEQUENCE</scope>
    <source>
        <strain evidence="3">CGMCC 1.15958</strain>
    </source>
</reference>
<dbReference type="AlphaFoldDB" id="A0A916Z8J0"/>
<accession>A0A916Z8J0</accession>
<dbReference type="InterPro" id="IPR020084">
    <property type="entry name" value="NUDIX_hydrolase_CS"/>
</dbReference>
<dbReference type="EMBL" id="BMKK01000016">
    <property type="protein sequence ID" value="GGD80553.1"/>
    <property type="molecule type" value="Genomic_DNA"/>
</dbReference>
<dbReference type="GO" id="GO:0006754">
    <property type="term" value="P:ATP biosynthetic process"/>
    <property type="evidence" value="ECO:0007669"/>
    <property type="project" value="TreeGrafter"/>
</dbReference>
<feature type="domain" description="Nudix hydrolase" evidence="2">
    <location>
        <begin position="93"/>
        <end position="222"/>
    </location>
</feature>
<dbReference type="CDD" id="cd03673">
    <property type="entry name" value="NUDIX_Ap6A_hydrolase"/>
    <property type="match status" value="1"/>
</dbReference>
<dbReference type="Gene3D" id="3.90.79.10">
    <property type="entry name" value="Nucleoside Triphosphate Pyrophosphohydrolase"/>
    <property type="match status" value="1"/>
</dbReference>
<dbReference type="Pfam" id="PF00293">
    <property type="entry name" value="NUDIX"/>
    <property type="match status" value="1"/>
</dbReference>
<dbReference type="GO" id="GO:0004081">
    <property type="term" value="F:bis(5'-nucleosyl)-tetraphosphatase (asymmetrical) activity"/>
    <property type="evidence" value="ECO:0007669"/>
    <property type="project" value="TreeGrafter"/>
</dbReference>
<dbReference type="Proteomes" id="UP000609064">
    <property type="component" value="Unassembled WGS sequence"/>
</dbReference>
<dbReference type="InterPro" id="IPR000086">
    <property type="entry name" value="NUDIX_hydrolase_dom"/>
</dbReference>
<protein>
    <recommendedName>
        <fullName evidence="2">Nudix hydrolase domain-containing protein</fullName>
    </recommendedName>
</protein>
<dbReference type="SUPFAM" id="SSF55811">
    <property type="entry name" value="Nudix"/>
    <property type="match status" value="1"/>
</dbReference>
<proteinExistence type="predicted"/>
<dbReference type="PANTHER" id="PTHR21340">
    <property type="entry name" value="DIADENOSINE 5,5-P1,P4-TETRAPHOSPHATE PYROPHOSPHOHYDROLASE MUTT"/>
    <property type="match status" value="1"/>
</dbReference>
<comment type="caution">
    <text evidence="3">The sequence shown here is derived from an EMBL/GenBank/DDBJ whole genome shotgun (WGS) entry which is preliminary data.</text>
</comment>